<evidence type="ECO:0000313" key="2">
    <source>
        <dbReference type="EMBL" id="KAK7339265.1"/>
    </source>
</evidence>
<protein>
    <submittedName>
        <fullName evidence="2">Uncharacterized protein</fullName>
    </submittedName>
</protein>
<accession>A0AAN9LND6</accession>
<sequence>MRKIDHSKGTSTEQGIGPTSVGHVATSYPNAINPNDHVGELVSDQVNALCRHPLIEFNNSSSRTWTAYYVKLPLPVETKSNGLPSRPKESTRELKLRQWKELYKIRPERQEDV</sequence>
<proteinExistence type="predicted"/>
<evidence type="ECO:0000313" key="3">
    <source>
        <dbReference type="Proteomes" id="UP001367508"/>
    </source>
</evidence>
<keyword evidence="3" id="KW-1185">Reference proteome</keyword>
<feature type="region of interest" description="Disordered" evidence="1">
    <location>
        <begin position="1"/>
        <end position="36"/>
    </location>
</feature>
<dbReference type="Proteomes" id="UP001367508">
    <property type="component" value="Unassembled WGS sequence"/>
</dbReference>
<gene>
    <name evidence="2" type="ORF">VNO77_19922</name>
</gene>
<name>A0AAN9LND6_CANGL</name>
<dbReference type="EMBL" id="JAYMYQ010000004">
    <property type="protein sequence ID" value="KAK7339265.1"/>
    <property type="molecule type" value="Genomic_DNA"/>
</dbReference>
<reference evidence="2 3" key="1">
    <citation type="submission" date="2024-01" db="EMBL/GenBank/DDBJ databases">
        <title>The genomes of 5 underutilized Papilionoideae crops provide insights into root nodulation and disease resistanc.</title>
        <authorList>
            <person name="Jiang F."/>
        </authorList>
    </citation>
    <scope>NUCLEOTIDE SEQUENCE [LARGE SCALE GENOMIC DNA]</scope>
    <source>
        <strain evidence="2">LVBAO_FW01</strain>
        <tissue evidence="2">Leaves</tissue>
    </source>
</reference>
<evidence type="ECO:0000256" key="1">
    <source>
        <dbReference type="SAM" id="MobiDB-lite"/>
    </source>
</evidence>
<organism evidence="2 3">
    <name type="scientific">Canavalia gladiata</name>
    <name type="common">Sword bean</name>
    <name type="synonym">Dolichos gladiatus</name>
    <dbReference type="NCBI Taxonomy" id="3824"/>
    <lineage>
        <taxon>Eukaryota</taxon>
        <taxon>Viridiplantae</taxon>
        <taxon>Streptophyta</taxon>
        <taxon>Embryophyta</taxon>
        <taxon>Tracheophyta</taxon>
        <taxon>Spermatophyta</taxon>
        <taxon>Magnoliopsida</taxon>
        <taxon>eudicotyledons</taxon>
        <taxon>Gunneridae</taxon>
        <taxon>Pentapetalae</taxon>
        <taxon>rosids</taxon>
        <taxon>fabids</taxon>
        <taxon>Fabales</taxon>
        <taxon>Fabaceae</taxon>
        <taxon>Papilionoideae</taxon>
        <taxon>50 kb inversion clade</taxon>
        <taxon>NPAAA clade</taxon>
        <taxon>indigoferoid/millettioid clade</taxon>
        <taxon>Phaseoleae</taxon>
        <taxon>Canavalia</taxon>
    </lineage>
</organism>
<dbReference type="AlphaFoldDB" id="A0AAN9LND6"/>
<comment type="caution">
    <text evidence="2">The sequence shown here is derived from an EMBL/GenBank/DDBJ whole genome shotgun (WGS) entry which is preliminary data.</text>
</comment>